<dbReference type="Gene3D" id="2.30.29.80">
    <property type="match status" value="1"/>
</dbReference>
<dbReference type="AlphaFoldDB" id="A0A343TND2"/>
<evidence type="ECO:0000313" key="5">
    <source>
        <dbReference type="Proteomes" id="UP000263012"/>
    </source>
</evidence>
<dbReference type="NCBIfam" id="NF041908">
    <property type="entry name" value="HVO_2922"/>
    <property type="match status" value="2"/>
</dbReference>
<dbReference type="NCBIfam" id="TIGR04354">
    <property type="entry name" value="amphi-Trp"/>
    <property type="match status" value="1"/>
</dbReference>
<organism evidence="4 5">
    <name type="scientific">Halalkaliarchaeum desulfuricum</name>
    <dbReference type="NCBI Taxonomy" id="2055893"/>
    <lineage>
        <taxon>Archaea</taxon>
        <taxon>Methanobacteriati</taxon>
        <taxon>Methanobacteriota</taxon>
        <taxon>Stenosarchaea group</taxon>
        <taxon>Halobacteria</taxon>
        <taxon>Halobacteriales</taxon>
        <taxon>Haloferacaceae</taxon>
        <taxon>Halalkaliarchaeum</taxon>
    </lineage>
</organism>
<dbReference type="EMBL" id="CP025066">
    <property type="protein sequence ID" value="AUX10604.1"/>
    <property type="molecule type" value="Genomic_DNA"/>
</dbReference>
<reference evidence="5" key="1">
    <citation type="submission" date="2017-11" db="EMBL/GenBank/DDBJ databases">
        <title>Phenotypic and genomic properties of facultatively anaerobic sulfur-reducing natronoarchaea from hypersaline soda lakes.</title>
        <authorList>
            <person name="Sorokin D.Y."/>
            <person name="Kublanov I.V."/>
            <person name="Roman P."/>
            <person name="Sinninghe Damste J.S."/>
            <person name="Golyshin P.N."/>
            <person name="Rojo D."/>
            <person name="Ciordia S."/>
            <person name="Mena M.D.C."/>
            <person name="Ferrer M."/>
            <person name="Messina E."/>
            <person name="Smedile F."/>
            <person name="La Spada G."/>
            <person name="La Cono V."/>
            <person name="Yakimov M.M."/>
        </authorList>
    </citation>
    <scope>NUCLEOTIDE SEQUENCE [LARGE SCALE GENOMIC DNA]</scope>
    <source>
        <strain evidence="5">AArc-Sl</strain>
    </source>
</reference>
<evidence type="ECO:0008006" key="6">
    <source>
        <dbReference type="Google" id="ProtNLM"/>
    </source>
</evidence>
<sequence>MTDETLHESTEVQKRGRLATFFGRLADRFRSGEAVPIDDGQSVTIDPPAEAEMEVELTRDGDDIHLDIGLEWPEDGGQIETDVVASKARFEVYEDRGGNVRWRLVHRNGNVIADSGEGYASKQKAKQGLESVRRNAPGAFVVDESKDEEAPPEGGSNATFELFEDVEGRWRWRLRHENGNVIADSGQGYASKQKAKQGLGSVQKNVGGAPVEETDS</sequence>
<dbReference type="GeneID" id="37879354"/>
<evidence type="ECO:0000259" key="2">
    <source>
        <dbReference type="Pfam" id="PF07411"/>
    </source>
</evidence>
<feature type="region of interest" description="Disordered" evidence="1">
    <location>
        <begin position="181"/>
        <end position="216"/>
    </location>
</feature>
<evidence type="ECO:0000256" key="1">
    <source>
        <dbReference type="SAM" id="MobiDB-lite"/>
    </source>
</evidence>
<dbReference type="InterPro" id="IPR051141">
    <property type="entry name" value="UPF0339_domain"/>
</dbReference>
<dbReference type="KEGG" id="hdf:AArcSl_2993"/>
<feature type="domain" description="Amphi-Trp" evidence="3">
    <location>
        <begin position="1"/>
        <end position="79"/>
    </location>
</feature>
<feature type="domain" description="DUF1508" evidence="2">
    <location>
        <begin position="95"/>
        <end position="143"/>
    </location>
</feature>
<dbReference type="OrthoDB" id="108721at2157"/>
<proteinExistence type="predicted"/>
<evidence type="ECO:0000259" key="3">
    <source>
        <dbReference type="Pfam" id="PF20068"/>
    </source>
</evidence>
<dbReference type="Proteomes" id="UP000263012">
    <property type="component" value="Chromosome"/>
</dbReference>
<dbReference type="PANTHER" id="PTHR40606">
    <property type="match status" value="1"/>
</dbReference>
<name>A0A343TND2_9EURY</name>
<accession>A0A343TND2</accession>
<gene>
    <name evidence="4" type="ORF">AArcSl_2993</name>
</gene>
<dbReference type="PANTHER" id="PTHR40606:SF1">
    <property type="entry name" value="UPF0339 PROTEIN YEGP"/>
    <property type="match status" value="1"/>
</dbReference>
<dbReference type="InterPro" id="IPR027598">
    <property type="entry name" value="Amphi-Trp_dom"/>
</dbReference>
<feature type="domain" description="DUF1508" evidence="2">
    <location>
        <begin position="165"/>
        <end position="213"/>
    </location>
</feature>
<dbReference type="Pfam" id="PF20068">
    <property type="entry name" value="Amphi-Trp"/>
    <property type="match status" value="1"/>
</dbReference>
<dbReference type="Pfam" id="PF07411">
    <property type="entry name" value="DUF1508"/>
    <property type="match status" value="2"/>
</dbReference>
<dbReference type="RefSeq" id="WP_119821060.1">
    <property type="nucleotide sequence ID" value="NZ_CP025066.1"/>
</dbReference>
<dbReference type="SUPFAM" id="SSF160113">
    <property type="entry name" value="YegP-like"/>
    <property type="match status" value="2"/>
</dbReference>
<protein>
    <recommendedName>
        <fullName evidence="6">DUF1508 domain-containing protein</fullName>
    </recommendedName>
</protein>
<dbReference type="InterPro" id="IPR010879">
    <property type="entry name" value="DUF1508"/>
</dbReference>
<keyword evidence="5" id="KW-1185">Reference proteome</keyword>
<evidence type="ECO:0000313" key="4">
    <source>
        <dbReference type="EMBL" id="AUX10604.1"/>
    </source>
</evidence>
<dbReference type="InterPro" id="IPR036913">
    <property type="entry name" value="YegP-like_sf"/>
</dbReference>